<protein>
    <submittedName>
        <fullName evidence="1">PaaI family thioesterase</fullName>
    </submittedName>
</protein>
<proteinExistence type="predicted"/>
<reference evidence="1 2" key="1">
    <citation type="submission" date="2021-01" db="EMBL/GenBank/DDBJ databases">
        <title>Identification and Characterization of Corynebacterium sp.</title>
        <authorList>
            <person name="Luo Q."/>
            <person name="Qu P."/>
            <person name="Chen Q."/>
        </authorList>
    </citation>
    <scope>NUCLEOTIDE SEQUENCE [LARGE SCALE GENOMIC DNA]</scope>
    <source>
        <strain evidence="1 2">MC-18</strain>
    </source>
</reference>
<sequence>MAELNEFQKRWAHFYREDGGVQDVAQTLRVYAIDGNKDQVKLGMPLHKAIAQPAGMFSAPALFGQADLCGTWLAMQQVPEGVFPLAVSVAGNVVSNTKEGDAIATASIVRAGRTIIVADVETHSEVTGAILSKFTFTYSVPRPKQ</sequence>
<accession>A0AAW5HRQ0</accession>
<dbReference type="Proteomes" id="UP001205920">
    <property type="component" value="Unassembled WGS sequence"/>
</dbReference>
<dbReference type="EMBL" id="JAEUWV010000002">
    <property type="protein sequence ID" value="MCO6393954.1"/>
    <property type="molecule type" value="Genomic_DNA"/>
</dbReference>
<organism evidence="1 2">
    <name type="scientific">Corynebacterium lipophilum</name>
    <dbReference type="NCBI Taxonomy" id="2804918"/>
    <lineage>
        <taxon>Bacteria</taxon>
        <taxon>Bacillati</taxon>
        <taxon>Actinomycetota</taxon>
        <taxon>Actinomycetes</taxon>
        <taxon>Mycobacteriales</taxon>
        <taxon>Corynebacteriaceae</taxon>
        <taxon>Corynebacterium</taxon>
    </lineage>
</organism>
<dbReference type="Gene3D" id="3.10.129.10">
    <property type="entry name" value="Hotdog Thioesterase"/>
    <property type="match status" value="1"/>
</dbReference>
<dbReference type="CDD" id="cd03443">
    <property type="entry name" value="PaaI_thioesterase"/>
    <property type="match status" value="1"/>
</dbReference>
<keyword evidence="2" id="KW-1185">Reference proteome</keyword>
<comment type="caution">
    <text evidence="1">The sequence shown here is derived from an EMBL/GenBank/DDBJ whole genome shotgun (WGS) entry which is preliminary data.</text>
</comment>
<gene>
    <name evidence="1" type="ORF">JMN37_02965</name>
</gene>
<dbReference type="SUPFAM" id="SSF54637">
    <property type="entry name" value="Thioesterase/thiol ester dehydrase-isomerase"/>
    <property type="match status" value="1"/>
</dbReference>
<dbReference type="RefSeq" id="WP_070363141.1">
    <property type="nucleotide sequence ID" value="NZ_JAEUWV010000002.1"/>
</dbReference>
<name>A0AAW5HRQ0_9CORY</name>
<dbReference type="InterPro" id="IPR029069">
    <property type="entry name" value="HotDog_dom_sf"/>
</dbReference>
<dbReference type="AlphaFoldDB" id="A0AAW5HRQ0"/>
<evidence type="ECO:0000313" key="2">
    <source>
        <dbReference type="Proteomes" id="UP001205920"/>
    </source>
</evidence>
<evidence type="ECO:0000313" key="1">
    <source>
        <dbReference type="EMBL" id="MCO6393954.1"/>
    </source>
</evidence>